<reference evidence="3" key="1">
    <citation type="journal article" date="2006" name="Proc. Natl. Acad. Sci. U.S.A.">
        <title>The complete genome of Rhodococcus sp. RHA1 provides insights into a catabolic powerhouse.</title>
        <authorList>
            <person name="McLeod M.P."/>
            <person name="Warren R.L."/>
            <person name="Hsiao W.W.L."/>
            <person name="Araki N."/>
            <person name="Myhre M."/>
            <person name="Fernandes C."/>
            <person name="Miyazawa D."/>
            <person name="Wong W."/>
            <person name="Lillquist A.L."/>
            <person name="Wang D."/>
            <person name="Dosanjh M."/>
            <person name="Hara H."/>
            <person name="Petrescu A."/>
            <person name="Morin R.D."/>
            <person name="Yang G."/>
            <person name="Stott J.M."/>
            <person name="Schein J.E."/>
            <person name="Shin H."/>
            <person name="Smailus D."/>
            <person name="Siddiqui A.S."/>
            <person name="Marra M.A."/>
            <person name="Jones S.J.M."/>
            <person name="Holt R."/>
            <person name="Brinkman F.S.L."/>
            <person name="Miyauchi K."/>
            <person name="Fukuda M."/>
            <person name="Davies J.E."/>
            <person name="Mohn W.W."/>
            <person name="Eltis L.D."/>
        </authorList>
    </citation>
    <scope>NUCLEOTIDE SEQUENCE [LARGE SCALE GENOMIC DNA]</scope>
    <source>
        <strain evidence="3">RHA1</strain>
    </source>
</reference>
<keyword evidence="1" id="KW-1133">Transmembrane helix</keyword>
<accession>Q0SBT7</accession>
<keyword evidence="1" id="KW-0812">Transmembrane</keyword>
<name>Q0SBT7_RHOJR</name>
<dbReference type="Proteomes" id="UP000008710">
    <property type="component" value="Chromosome"/>
</dbReference>
<evidence type="ECO:0000313" key="2">
    <source>
        <dbReference type="EMBL" id="ABG94999.1"/>
    </source>
</evidence>
<dbReference type="HOGENOM" id="CLU_723361_0_0_11"/>
<protein>
    <submittedName>
        <fullName evidence="2">Uncharacterized protein</fullName>
    </submittedName>
</protein>
<keyword evidence="1" id="KW-0472">Membrane</keyword>
<dbReference type="KEGG" id="rha:RHA1_ro03196"/>
<dbReference type="eggNOG" id="ENOG5033SV4">
    <property type="taxonomic scope" value="Bacteria"/>
</dbReference>
<feature type="transmembrane region" description="Helical" evidence="1">
    <location>
        <begin position="52"/>
        <end position="76"/>
    </location>
</feature>
<gene>
    <name evidence="2" type="ordered locus">RHA1_ro03196</name>
</gene>
<evidence type="ECO:0000256" key="1">
    <source>
        <dbReference type="SAM" id="Phobius"/>
    </source>
</evidence>
<dbReference type="AlphaFoldDB" id="Q0SBT7"/>
<evidence type="ECO:0000313" key="3">
    <source>
        <dbReference type="Proteomes" id="UP000008710"/>
    </source>
</evidence>
<sequence length="382" mass="41377">MVNRRSRVRSCRTTRAAEGGGCGRSASLREVGRIDDCDGISLNPTRRMAERILWMLVGGYLLVAVVVLFLTLVRFLCACVRGRPARSRRVNRSDGSVTGSAPSGVIPEFAFREADPLIYSQFWLRKQGLAVTWRNPDIHLELAAAPGVAVDASALSPDTEYRVFARIWNGSTDGPAADVEVRLSYLDFGIGGVSVPIGVDKVDVPVKGAAGSPGVAKVDWRTPPRPGHYCLQALIVWPFDANPDNNLGQHNVDVKSLNSPTARFTVPVRNTLRRAATIRLAVDGYELPPRRLCPPETPNAEERDRRARAEHEPLAHPVPAGWRVSFGGVDDQQLRLGAGEANDVEVTVTSPDGFVGRQAINVNGFESRHLIGGVTLIAEGVA</sequence>
<proteinExistence type="predicted"/>
<organism evidence="2 3">
    <name type="scientific">Rhodococcus jostii (strain RHA1)</name>
    <dbReference type="NCBI Taxonomy" id="101510"/>
    <lineage>
        <taxon>Bacteria</taxon>
        <taxon>Bacillati</taxon>
        <taxon>Actinomycetota</taxon>
        <taxon>Actinomycetes</taxon>
        <taxon>Mycobacteriales</taxon>
        <taxon>Nocardiaceae</taxon>
        <taxon>Rhodococcus</taxon>
    </lineage>
</organism>
<dbReference type="EMBL" id="CP000431">
    <property type="protein sequence ID" value="ABG94999.1"/>
    <property type="molecule type" value="Genomic_DNA"/>
</dbReference>